<keyword evidence="1" id="KW-0547">Nucleotide-binding</keyword>
<proteinExistence type="predicted"/>
<evidence type="ECO:0000259" key="5">
    <source>
        <dbReference type="PROSITE" id="PS51194"/>
    </source>
</evidence>
<dbReference type="PANTHER" id="PTHR30580">
    <property type="entry name" value="PRIMOSOMAL PROTEIN N"/>
    <property type="match status" value="1"/>
</dbReference>
<reference evidence="6 7" key="1">
    <citation type="submission" date="2024-04" db="EMBL/GenBank/DDBJ databases">
        <title>draft genome sequnece of Paenibacillus filicis.</title>
        <authorList>
            <person name="Kim D.-U."/>
        </authorList>
    </citation>
    <scope>NUCLEOTIDE SEQUENCE [LARGE SCALE GENOMIC DNA]</scope>
    <source>
        <strain evidence="6 7">KACC14197</strain>
    </source>
</reference>
<feature type="domain" description="Helicase C-terminal" evidence="5">
    <location>
        <begin position="504"/>
        <end position="661"/>
    </location>
</feature>
<dbReference type="RefSeq" id="WP_341418862.1">
    <property type="nucleotide sequence ID" value="NZ_JBBPCC010000023.1"/>
</dbReference>
<dbReference type="PROSITE" id="PS51194">
    <property type="entry name" value="HELICASE_CTER"/>
    <property type="match status" value="1"/>
</dbReference>
<organism evidence="6 7">
    <name type="scientific">Paenibacillus filicis</name>
    <dbReference type="NCBI Taxonomy" id="669464"/>
    <lineage>
        <taxon>Bacteria</taxon>
        <taxon>Bacillati</taxon>
        <taxon>Bacillota</taxon>
        <taxon>Bacilli</taxon>
        <taxon>Bacillales</taxon>
        <taxon>Paenibacillaceae</taxon>
        <taxon>Paenibacillus</taxon>
    </lineage>
</organism>
<dbReference type="InterPro" id="IPR001650">
    <property type="entry name" value="Helicase_C-like"/>
</dbReference>
<keyword evidence="6" id="KW-0378">Hydrolase</keyword>
<accession>A0ABU9DUH4</accession>
<dbReference type="SMART" id="SM00487">
    <property type="entry name" value="DEXDc"/>
    <property type="match status" value="1"/>
</dbReference>
<dbReference type="Pfam" id="PF04851">
    <property type="entry name" value="ResIII"/>
    <property type="match status" value="1"/>
</dbReference>
<sequence length="671" mass="74661">MRAFVYALDTSQGTSWHVSIHLEADRDHWVRVHGGAYRLRVLEPSLSFGQACRLKLALEEGSLGRGPLDRPSLLQAASRAGVRRSEDKPWRLWDWSPGRGSSDGSGGRVDIGALLLKDREKAQLSSLLEGRRLLMEELDAMLSDRSQDGGTPTQADPNRLKYALQREWLSGFVRLEPGIRIRSGSGRGLLRIPGISARGQTGGSVHAACVRCGGEGEASVHQRAGASGQGQSSIRWTECPHCGELCPYCEDCLTMGRVRYCSPLISRMAPERIHSSPDNGTDWQQSDSNTRYTGAWGLSNVQEAASDEALNFLKANNPLTKQNKDIRRFLIWAVTGAGKTEMIFPMIQFMIEAGKRVAVVTPRKDVVLELQPRLAKAFPDASRVTLYGGSEQRWEQGMLMLATTHQMLRFHQAFDLVIVDEIDAYPYHNNPMLLYAVDQVCKPGGAFILLSATPPPKLQREVRLGRLPHVRVPARFHRHPLPEPRIVDCPQLKKLLQTGSLPAALKAAIRQSLERGAQVFIFVPNIKSVDPFVRLLRGQFGSYPIEGTSSKDEERSQKVVDFRAGTIRLLVTTTILERGVTIPKSDVYIIEAGSVMFDAAALVQMAGRAGRSAQDPNGFVYFASPEKTRSQAEAIRQIKSMNKLARQKGYIELAQRREPLFKQWLNNWKRG</sequence>
<gene>
    <name evidence="6" type="ORF">WMW72_27865</name>
</gene>
<keyword evidence="7" id="KW-1185">Reference proteome</keyword>
<dbReference type="EMBL" id="JBBPCC010000023">
    <property type="protein sequence ID" value="MEK8131730.1"/>
    <property type="molecule type" value="Genomic_DNA"/>
</dbReference>
<protein>
    <submittedName>
        <fullName evidence="6">Helicase-related protein</fullName>
    </submittedName>
</protein>
<dbReference type="Pfam" id="PF00271">
    <property type="entry name" value="Helicase_C"/>
    <property type="match status" value="1"/>
</dbReference>
<evidence type="ECO:0000256" key="3">
    <source>
        <dbReference type="ARBA" id="ARBA00023125"/>
    </source>
</evidence>
<dbReference type="SUPFAM" id="SSF52540">
    <property type="entry name" value="P-loop containing nucleoside triphosphate hydrolases"/>
    <property type="match status" value="1"/>
</dbReference>
<keyword evidence="6" id="KW-0347">Helicase</keyword>
<name>A0ABU9DUH4_9BACL</name>
<evidence type="ECO:0000256" key="1">
    <source>
        <dbReference type="ARBA" id="ARBA00022741"/>
    </source>
</evidence>
<dbReference type="Gene3D" id="3.40.50.300">
    <property type="entry name" value="P-loop containing nucleotide triphosphate hydrolases"/>
    <property type="match status" value="2"/>
</dbReference>
<dbReference type="InterPro" id="IPR006935">
    <property type="entry name" value="Helicase/UvrB_N"/>
</dbReference>
<feature type="domain" description="Helicase ATP-binding" evidence="4">
    <location>
        <begin position="320"/>
        <end position="472"/>
    </location>
</feature>
<dbReference type="InterPro" id="IPR014001">
    <property type="entry name" value="Helicase_ATP-bd"/>
</dbReference>
<dbReference type="InterPro" id="IPR027417">
    <property type="entry name" value="P-loop_NTPase"/>
</dbReference>
<dbReference type="PROSITE" id="PS51192">
    <property type="entry name" value="HELICASE_ATP_BIND_1"/>
    <property type="match status" value="1"/>
</dbReference>
<comment type="caution">
    <text evidence="6">The sequence shown here is derived from an EMBL/GenBank/DDBJ whole genome shotgun (WGS) entry which is preliminary data.</text>
</comment>
<dbReference type="Proteomes" id="UP001469365">
    <property type="component" value="Unassembled WGS sequence"/>
</dbReference>
<evidence type="ECO:0000259" key="4">
    <source>
        <dbReference type="PROSITE" id="PS51192"/>
    </source>
</evidence>
<dbReference type="GO" id="GO:0004386">
    <property type="term" value="F:helicase activity"/>
    <property type="evidence" value="ECO:0007669"/>
    <property type="project" value="UniProtKB-KW"/>
</dbReference>
<evidence type="ECO:0000313" key="7">
    <source>
        <dbReference type="Proteomes" id="UP001469365"/>
    </source>
</evidence>
<dbReference type="SMART" id="SM00490">
    <property type="entry name" value="HELICc"/>
    <property type="match status" value="1"/>
</dbReference>
<keyword evidence="3" id="KW-0238">DNA-binding</keyword>
<keyword evidence="2" id="KW-0067">ATP-binding</keyword>
<evidence type="ECO:0000313" key="6">
    <source>
        <dbReference type="EMBL" id="MEK8131730.1"/>
    </source>
</evidence>
<dbReference type="PANTHER" id="PTHR30580:SF1">
    <property type="entry name" value="COMF OPERON PROTEIN 1"/>
    <property type="match status" value="1"/>
</dbReference>
<evidence type="ECO:0000256" key="2">
    <source>
        <dbReference type="ARBA" id="ARBA00022840"/>
    </source>
</evidence>